<dbReference type="InterPro" id="IPR033116">
    <property type="entry name" value="TRYPSIN_SER"/>
</dbReference>
<dbReference type="Gene3D" id="2.40.10.10">
    <property type="entry name" value="Trypsin-like serine proteases"/>
    <property type="match status" value="1"/>
</dbReference>
<dbReference type="PROSITE" id="PS00134">
    <property type="entry name" value="TRYPSIN_HIS"/>
    <property type="match status" value="1"/>
</dbReference>
<keyword evidence="4 6" id="KW-0378">Hydrolase</keyword>
<dbReference type="PROSITE" id="PS50240">
    <property type="entry name" value="TRYPSIN_DOM"/>
    <property type="match status" value="1"/>
</dbReference>
<dbReference type="InterPro" id="IPR001314">
    <property type="entry name" value="Peptidase_S1A"/>
</dbReference>
<dbReference type="SUPFAM" id="SSF50494">
    <property type="entry name" value="Trypsin-like serine proteases"/>
    <property type="match status" value="1"/>
</dbReference>
<evidence type="ECO:0000259" key="9">
    <source>
        <dbReference type="PROSITE" id="PS50240"/>
    </source>
</evidence>
<keyword evidence="11" id="KW-1185">Reference proteome</keyword>
<dbReference type="InterPro" id="IPR001254">
    <property type="entry name" value="Trypsin_dom"/>
</dbReference>
<dbReference type="PANTHER" id="PTHR24264:SF65">
    <property type="entry name" value="SRCR DOMAIN-CONTAINING PROTEIN"/>
    <property type="match status" value="1"/>
</dbReference>
<comment type="caution">
    <text evidence="10">The sequence shown here is derived from an EMBL/GenBank/DDBJ whole genome shotgun (WGS) entry which is preliminary data.</text>
</comment>
<sequence>MKNLKKLALATAVSSAIAAIPAQADTRMIRIIGGTDAVPNTYPWMVSVQSKSGGEHFCGASLIDQKYVLTAAHCIEDETAANIQVVISEYDLKQTSSAEETLTVKNIFMHQEYKDDHDIAVLELDTASAKAPVKLADAALMSGLSVGSNLKVMGWGNRSTSGEEFPNILQEVQVPLADRATCDANYDKVGIDITDNMICAGFAEGGKDSCQGDSGGPLVYQKDSDWFQAGVVSFGEGCAQKDFFGVYTKVANYNEWIAKVKAGEVPPLTAKPGGPDEGEGDDDEWDDELGGDCGHFEDDEDFGDDFNGEDLEEGESGDDDLADEELADEGGEYDEDCDDEFDDEYDEDDDNGIDLPDFDFSDSPYEVPTFLGFMAPGQDHQVEDAVLFYNNTDAAVTVQGISIDNTSSFEILENECDGKTIEPDEECEVLIGFKASDSQVHQGKLTISTTDTEHSSINVDLFGVALPRLVVEEDFDGMEGVDDEEWFFDGETQWTGDSENDAFELACDQVTENEDALIMTEIEGPGVLEFDVNLVGDAPGNTIHFMVDGEVVVSLSGDRASNREKRHSAELSAGKHQVSWVYRKTAANTASAKANVSNVKFKAAGSAGSGSASPASKASGSDSSSGGGSSDFFLFGLLSLLGLSLKKLGFKKGRK</sequence>
<dbReference type="InterPro" id="IPR013783">
    <property type="entry name" value="Ig-like_fold"/>
</dbReference>
<dbReference type="RefSeq" id="WP_344799957.1">
    <property type="nucleotide sequence ID" value="NZ_BAABBN010000012.1"/>
</dbReference>
<keyword evidence="2" id="KW-0964">Secreted</keyword>
<feature type="compositionally biased region" description="Acidic residues" evidence="7">
    <location>
        <begin position="276"/>
        <end position="290"/>
    </location>
</feature>
<dbReference type="Pfam" id="PF00089">
    <property type="entry name" value="Trypsin"/>
    <property type="match status" value="1"/>
</dbReference>
<dbReference type="PANTHER" id="PTHR24264">
    <property type="entry name" value="TRYPSIN-RELATED"/>
    <property type="match status" value="1"/>
</dbReference>
<keyword evidence="6" id="KW-0720">Serine protease</keyword>
<dbReference type="Proteomes" id="UP001501565">
    <property type="component" value="Unassembled WGS sequence"/>
</dbReference>
<feature type="chain" id="PRO_5045235233" description="Peptidase S1 domain-containing protein" evidence="8">
    <location>
        <begin position="25"/>
        <end position="655"/>
    </location>
</feature>
<name>A0ABP7N3E4_9GAMM</name>
<comment type="subcellular location">
    <subcellularLocation>
        <location evidence="1">Secreted</location>
    </subcellularLocation>
</comment>
<proteinExistence type="predicted"/>
<dbReference type="PROSITE" id="PS00135">
    <property type="entry name" value="TRYPSIN_SER"/>
    <property type="match status" value="1"/>
</dbReference>
<evidence type="ECO:0000256" key="5">
    <source>
        <dbReference type="ARBA" id="ARBA00023157"/>
    </source>
</evidence>
<dbReference type="InterPro" id="IPR043504">
    <property type="entry name" value="Peptidase_S1_PA_chymotrypsin"/>
</dbReference>
<gene>
    <name evidence="10" type="ORF">GCM10022277_35570</name>
</gene>
<dbReference type="SMART" id="SM00020">
    <property type="entry name" value="Tryp_SPc"/>
    <property type="match status" value="1"/>
</dbReference>
<dbReference type="InterPro" id="IPR009003">
    <property type="entry name" value="Peptidase_S1_PA"/>
</dbReference>
<evidence type="ECO:0000256" key="6">
    <source>
        <dbReference type="RuleBase" id="RU363034"/>
    </source>
</evidence>
<protein>
    <recommendedName>
        <fullName evidence="9">Peptidase S1 domain-containing protein</fullName>
    </recommendedName>
</protein>
<dbReference type="EMBL" id="BAABBN010000012">
    <property type="protein sequence ID" value="GAA3935976.1"/>
    <property type="molecule type" value="Genomic_DNA"/>
</dbReference>
<keyword evidence="5" id="KW-1015">Disulfide bond</keyword>
<evidence type="ECO:0000256" key="2">
    <source>
        <dbReference type="ARBA" id="ARBA00022525"/>
    </source>
</evidence>
<evidence type="ECO:0000256" key="4">
    <source>
        <dbReference type="ARBA" id="ARBA00022801"/>
    </source>
</evidence>
<evidence type="ECO:0000256" key="7">
    <source>
        <dbReference type="SAM" id="MobiDB-lite"/>
    </source>
</evidence>
<feature type="compositionally biased region" description="Acidic residues" evidence="7">
    <location>
        <begin position="297"/>
        <end position="353"/>
    </location>
</feature>
<reference evidence="11" key="1">
    <citation type="journal article" date="2019" name="Int. J. Syst. Evol. Microbiol.">
        <title>The Global Catalogue of Microorganisms (GCM) 10K type strain sequencing project: providing services to taxonomists for standard genome sequencing and annotation.</title>
        <authorList>
            <consortium name="The Broad Institute Genomics Platform"/>
            <consortium name="The Broad Institute Genome Sequencing Center for Infectious Disease"/>
            <person name="Wu L."/>
            <person name="Ma J."/>
        </authorList>
    </citation>
    <scope>NUCLEOTIDE SEQUENCE [LARGE SCALE GENOMIC DNA]</scope>
    <source>
        <strain evidence="11">JCM 17551</strain>
    </source>
</reference>
<evidence type="ECO:0000256" key="8">
    <source>
        <dbReference type="SAM" id="SignalP"/>
    </source>
</evidence>
<dbReference type="Gene3D" id="2.60.40.10">
    <property type="entry name" value="Immunoglobulins"/>
    <property type="match status" value="1"/>
</dbReference>
<feature type="domain" description="Peptidase S1" evidence="9">
    <location>
        <begin position="31"/>
        <end position="262"/>
    </location>
</feature>
<feature type="region of interest" description="Disordered" evidence="7">
    <location>
        <begin position="265"/>
        <end position="353"/>
    </location>
</feature>
<evidence type="ECO:0000256" key="1">
    <source>
        <dbReference type="ARBA" id="ARBA00004613"/>
    </source>
</evidence>
<keyword evidence="8" id="KW-0732">Signal</keyword>
<organism evidence="10 11">
    <name type="scientific">Litoribacillus peritrichatus</name>
    <dbReference type="NCBI Taxonomy" id="718191"/>
    <lineage>
        <taxon>Bacteria</taxon>
        <taxon>Pseudomonadati</taxon>
        <taxon>Pseudomonadota</taxon>
        <taxon>Gammaproteobacteria</taxon>
        <taxon>Oceanospirillales</taxon>
        <taxon>Oceanospirillaceae</taxon>
        <taxon>Litoribacillus</taxon>
    </lineage>
</organism>
<keyword evidence="3 6" id="KW-0645">Protease</keyword>
<dbReference type="PRINTS" id="PR00722">
    <property type="entry name" value="CHYMOTRYPSIN"/>
</dbReference>
<accession>A0ABP7N3E4</accession>
<feature type="region of interest" description="Disordered" evidence="7">
    <location>
        <begin position="605"/>
        <end position="627"/>
    </location>
</feature>
<evidence type="ECO:0000256" key="3">
    <source>
        <dbReference type="ARBA" id="ARBA00022670"/>
    </source>
</evidence>
<evidence type="ECO:0000313" key="10">
    <source>
        <dbReference type="EMBL" id="GAA3935976.1"/>
    </source>
</evidence>
<dbReference type="InterPro" id="IPR050127">
    <property type="entry name" value="Serine_Proteases_S1"/>
</dbReference>
<evidence type="ECO:0000313" key="11">
    <source>
        <dbReference type="Proteomes" id="UP001501565"/>
    </source>
</evidence>
<dbReference type="InterPro" id="IPR018114">
    <property type="entry name" value="TRYPSIN_HIS"/>
</dbReference>
<feature type="signal peptide" evidence="8">
    <location>
        <begin position="1"/>
        <end position="24"/>
    </location>
</feature>
<dbReference type="CDD" id="cd00190">
    <property type="entry name" value="Tryp_SPc"/>
    <property type="match status" value="1"/>
</dbReference>